<dbReference type="InterPro" id="IPR000222">
    <property type="entry name" value="PP2C_BS"/>
</dbReference>
<evidence type="ECO:0000313" key="15">
    <source>
        <dbReference type="EMBL" id="KAG5403904.1"/>
    </source>
</evidence>
<keyword evidence="5" id="KW-0150">Chloroplast</keyword>
<evidence type="ECO:0000256" key="2">
    <source>
        <dbReference type="ARBA" id="ARBA00001946"/>
    </source>
</evidence>
<sequence>MKRMMSNEIVSSNKTKKDGLGWMVWLRGWVNVLQEILLQRIMASHLHNPFPLPPLNNLTCIVTGSTSGIGSETARQLAEAGAHVVMAVRNIKAAHELIQQWQTKYYCSGKRLPLNIQAMELDLLSLNSVIRFSNAWNARLSPLHVLINNAGMFSMGGAQKFSEDGYEQHLQVNHLAPALLSLLLLPSLIRASQSRITSVNSVIHYVGFVDPNDLNFLSGKRKFSSLEGYSSSKLAQVMFNNVLSKRLPLETGISVLCLSPGVVQTNITRDLPRFIQDIYSALPYISYSPQEGCRSSVFSATDSQIQIYCEKLKTDKKSVCAFISQSCQPTNSSEETHNVETSSKVLGKGNRLLHWTCLMVCSSLIVQAGRTRIGVFAQGRHQLNNFNKTLSVGFGFRTTAAKMMMVDSSAGEKRVEMFDIPKEKVDDGGYIGGGWKNDDGSLSCGYCSFRGKRSTMEDFYDVKAFKMEGQTVCMFGIFDGHGGSRAAEYLKKHLFSNLMTHPQFLTDTKLALSETYKQTDVAFLESEKDTYRDDGSTASAAVLVGNHLYVANVGDSRTIVSKAGKAIALSDDHKPNRSDERKRIESAGGVIMWAGTWRVGGVLAMSRAFGNRMLKQFVIAEPEIQDLEIDHEAEFLVLASDGLWDVVPNEDAVSLTQSEEEPVTAARKLTDTAFARGSADNITCIVVKFRHDKTESQPNPEAEAEPEPEPERNPEDEIQTESSNPSDEMETESIPKAEAEPVPEAIPEPKQETEPETKGEKAGE</sequence>
<evidence type="ECO:0000256" key="12">
    <source>
        <dbReference type="RuleBase" id="RU003465"/>
    </source>
</evidence>
<dbReference type="SMART" id="SM00331">
    <property type="entry name" value="PP2C_SIG"/>
    <property type="match status" value="1"/>
</dbReference>
<dbReference type="Gene3D" id="3.60.40.10">
    <property type="entry name" value="PPM-type phosphatase domain"/>
    <property type="match status" value="1"/>
</dbReference>
<evidence type="ECO:0000256" key="9">
    <source>
        <dbReference type="ARBA" id="ARBA00022842"/>
    </source>
</evidence>
<dbReference type="Proteomes" id="UP000823674">
    <property type="component" value="Chromosome A03"/>
</dbReference>
<dbReference type="InterPro" id="IPR002347">
    <property type="entry name" value="SDR_fam"/>
</dbReference>
<evidence type="ECO:0000256" key="3">
    <source>
        <dbReference type="ARBA" id="ARBA00004229"/>
    </source>
</evidence>
<feature type="compositionally biased region" description="Basic and acidic residues" evidence="13">
    <location>
        <begin position="747"/>
        <end position="764"/>
    </location>
</feature>
<evidence type="ECO:0000256" key="8">
    <source>
        <dbReference type="ARBA" id="ARBA00022801"/>
    </source>
</evidence>
<dbReference type="InterPro" id="IPR036457">
    <property type="entry name" value="PPM-type-like_dom_sf"/>
</dbReference>
<proteinExistence type="inferred from homology"/>
<evidence type="ECO:0000256" key="5">
    <source>
        <dbReference type="ARBA" id="ARBA00022528"/>
    </source>
</evidence>
<dbReference type="PROSITE" id="PS01032">
    <property type="entry name" value="PPM_1"/>
    <property type="match status" value="1"/>
</dbReference>
<protein>
    <recommendedName>
        <fullName evidence="4">protein-serine/threonine phosphatase</fullName>
        <ecNumber evidence="4">3.1.3.16</ecNumber>
    </recommendedName>
</protein>
<keyword evidence="7" id="KW-0479">Metal-binding</keyword>
<evidence type="ECO:0000256" key="13">
    <source>
        <dbReference type="SAM" id="MobiDB-lite"/>
    </source>
</evidence>
<comment type="cofactor">
    <cofactor evidence="2">
        <name>Mg(2+)</name>
        <dbReference type="ChEBI" id="CHEBI:18420"/>
    </cofactor>
</comment>
<evidence type="ECO:0000256" key="4">
    <source>
        <dbReference type="ARBA" id="ARBA00013081"/>
    </source>
</evidence>
<dbReference type="EC" id="3.1.3.16" evidence="4"/>
<dbReference type="SMART" id="SM00332">
    <property type="entry name" value="PP2Cc"/>
    <property type="match status" value="1"/>
</dbReference>
<evidence type="ECO:0000256" key="7">
    <source>
        <dbReference type="ARBA" id="ARBA00022723"/>
    </source>
</evidence>
<dbReference type="SUPFAM" id="SSF51735">
    <property type="entry name" value="NAD(P)-binding Rossmann-fold domains"/>
    <property type="match status" value="1"/>
</dbReference>
<dbReference type="Pfam" id="PF00481">
    <property type="entry name" value="PP2C"/>
    <property type="match status" value="1"/>
</dbReference>
<comment type="similarity">
    <text evidence="12">Belongs to the PP2C family.</text>
</comment>
<evidence type="ECO:0000256" key="10">
    <source>
        <dbReference type="ARBA" id="ARBA00022912"/>
    </source>
</evidence>
<accession>A0ABQ7N2C0</accession>
<comment type="subcellular location">
    <subcellularLocation>
        <location evidence="3">Plastid</location>
        <location evidence="3">Chloroplast</location>
    </subcellularLocation>
</comment>
<keyword evidence="9" id="KW-0460">Magnesium</keyword>
<name>A0ABQ7N2C0_BRACM</name>
<dbReference type="PROSITE" id="PS51746">
    <property type="entry name" value="PPM_2"/>
    <property type="match status" value="1"/>
</dbReference>
<keyword evidence="8 12" id="KW-0378">Hydrolase</keyword>
<dbReference type="PRINTS" id="PR00081">
    <property type="entry name" value="GDHRDH"/>
</dbReference>
<dbReference type="Pfam" id="PF00106">
    <property type="entry name" value="adh_short"/>
    <property type="match status" value="1"/>
</dbReference>
<evidence type="ECO:0000256" key="6">
    <source>
        <dbReference type="ARBA" id="ARBA00022640"/>
    </source>
</evidence>
<keyword evidence="11" id="KW-0464">Manganese</keyword>
<keyword evidence="6" id="KW-0934">Plastid</keyword>
<dbReference type="InterPro" id="IPR015655">
    <property type="entry name" value="PP2C"/>
</dbReference>
<gene>
    <name evidence="15" type="primary">A03p015920.1_BraROA</name>
    <name evidence="15" type="ORF">IGI04_010023</name>
</gene>
<feature type="region of interest" description="Disordered" evidence="13">
    <location>
        <begin position="691"/>
        <end position="764"/>
    </location>
</feature>
<comment type="caution">
    <text evidence="15">The sequence shown here is derived from an EMBL/GenBank/DDBJ whole genome shotgun (WGS) entry which is preliminary data.</text>
</comment>
<comment type="cofactor">
    <cofactor evidence="1">
        <name>Mn(2+)</name>
        <dbReference type="ChEBI" id="CHEBI:29035"/>
    </cofactor>
</comment>
<reference evidence="15 16" key="1">
    <citation type="submission" date="2021-03" db="EMBL/GenBank/DDBJ databases">
        <authorList>
            <person name="King G.J."/>
            <person name="Bancroft I."/>
            <person name="Baten A."/>
            <person name="Bloomfield J."/>
            <person name="Borpatragohain P."/>
            <person name="He Z."/>
            <person name="Irish N."/>
            <person name="Irwin J."/>
            <person name="Liu K."/>
            <person name="Mauleon R.P."/>
            <person name="Moore J."/>
            <person name="Morris R."/>
            <person name="Ostergaard L."/>
            <person name="Wang B."/>
            <person name="Wells R."/>
        </authorList>
    </citation>
    <scope>NUCLEOTIDE SEQUENCE [LARGE SCALE GENOMIC DNA]</scope>
    <source>
        <strain evidence="15">R-o-18</strain>
        <tissue evidence="15">Leaf</tissue>
    </source>
</reference>
<dbReference type="Gene3D" id="3.40.50.720">
    <property type="entry name" value="NAD(P)-binding Rossmann-like Domain"/>
    <property type="match status" value="1"/>
</dbReference>
<dbReference type="PANTHER" id="PTHR47992">
    <property type="entry name" value="PROTEIN PHOSPHATASE"/>
    <property type="match status" value="1"/>
</dbReference>
<evidence type="ECO:0000256" key="11">
    <source>
        <dbReference type="ARBA" id="ARBA00023211"/>
    </source>
</evidence>
<evidence type="ECO:0000259" key="14">
    <source>
        <dbReference type="PROSITE" id="PS51746"/>
    </source>
</evidence>
<dbReference type="InterPro" id="IPR036291">
    <property type="entry name" value="NAD(P)-bd_dom_sf"/>
</dbReference>
<evidence type="ECO:0000256" key="1">
    <source>
        <dbReference type="ARBA" id="ARBA00001936"/>
    </source>
</evidence>
<organism evidence="15 16">
    <name type="scientific">Brassica rapa subsp. trilocularis</name>
    <dbReference type="NCBI Taxonomy" id="1813537"/>
    <lineage>
        <taxon>Eukaryota</taxon>
        <taxon>Viridiplantae</taxon>
        <taxon>Streptophyta</taxon>
        <taxon>Embryophyta</taxon>
        <taxon>Tracheophyta</taxon>
        <taxon>Spermatophyta</taxon>
        <taxon>Magnoliopsida</taxon>
        <taxon>eudicotyledons</taxon>
        <taxon>Gunneridae</taxon>
        <taxon>Pentapetalae</taxon>
        <taxon>rosids</taxon>
        <taxon>malvids</taxon>
        <taxon>Brassicales</taxon>
        <taxon>Brassicaceae</taxon>
        <taxon>Brassiceae</taxon>
        <taxon>Brassica</taxon>
    </lineage>
</organism>
<dbReference type="InterPro" id="IPR001932">
    <property type="entry name" value="PPM-type_phosphatase-like_dom"/>
</dbReference>
<evidence type="ECO:0000313" key="16">
    <source>
        <dbReference type="Proteomes" id="UP000823674"/>
    </source>
</evidence>
<feature type="domain" description="PPM-type phosphatase" evidence="14">
    <location>
        <begin position="443"/>
        <end position="689"/>
    </location>
</feature>
<dbReference type="SUPFAM" id="SSF81606">
    <property type="entry name" value="PP2C-like"/>
    <property type="match status" value="1"/>
</dbReference>
<dbReference type="EMBL" id="JADBGQ010000003">
    <property type="protein sequence ID" value="KAG5403904.1"/>
    <property type="molecule type" value="Genomic_DNA"/>
</dbReference>
<keyword evidence="10 12" id="KW-0904">Protein phosphatase</keyword>
<keyword evidence="16" id="KW-1185">Reference proteome</keyword>
<dbReference type="CDD" id="cd00143">
    <property type="entry name" value="PP2Cc"/>
    <property type="match status" value="1"/>
</dbReference>